<name>A0A1C6VCW0_9ACTN</name>
<evidence type="ECO:0000313" key="3">
    <source>
        <dbReference type="Proteomes" id="UP000198937"/>
    </source>
</evidence>
<evidence type="ECO:0000313" key="2">
    <source>
        <dbReference type="EMBL" id="SCL64179.1"/>
    </source>
</evidence>
<proteinExistence type="predicted"/>
<keyword evidence="3" id="KW-1185">Reference proteome</keyword>
<reference evidence="2 3" key="1">
    <citation type="submission" date="2016-06" db="EMBL/GenBank/DDBJ databases">
        <authorList>
            <person name="Kjaerup R.B."/>
            <person name="Dalgaard T.S."/>
            <person name="Juul-Madsen H.R."/>
        </authorList>
    </citation>
    <scope>NUCLEOTIDE SEQUENCE [LARGE SCALE GENOMIC DNA]</scope>
    <source>
        <strain evidence="2 3">DSM 45577</strain>
    </source>
</reference>
<organism evidence="2 3">
    <name type="scientific">Micromonospora yangpuensis</name>
    <dbReference type="NCBI Taxonomy" id="683228"/>
    <lineage>
        <taxon>Bacteria</taxon>
        <taxon>Bacillati</taxon>
        <taxon>Actinomycetota</taxon>
        <taxon>Actinomycetes</taxon>
        <taxon>Micromonosporales</taxon>
        <taxon>Micromonosporaceae</taxon>
        <taxon>Micromonospora</taxon>
    </lineage>
</organism>
<dbReference type="RefSeq" id="WP_091444632.1">
    <property type="nucleotide sequence ID" value="NZ_BMMJ01000007.1"/>
</dbReference>
<dbReference type="Proteomes" id="UP000198937">
    <property type="component" value="Unassembled WGS sequence"/>
</dbReference>
<gene>
    <name evidence="2" type="ORF">GA0070617_5404</name>
</gene>
<dbReference type="EMBL" id="FMIA01000002">
    <property type="protein sequence ID" value="SCL64179.1"/>
    <property type="molecule type" value="Genomic_DNA"/>
</dbReference>
<feature type="compositionally biased region" description="Basic and acidic residues" evidence="1">
    <location>
        <begin position="161"/>
        <end position="171"/>
    </location>
</feature>
<dbReference type="STRING" id="683228.GA0070617_5404"/>
<feature type="region of interest" description="Disordered" evidence="1">
    <location>
        <begin position="136"/>
        <end position="178"/>
    </location>
</feature>
<dbReference type="AlphaFoldDB" id="A0A1C6VCW0"/>
<sequence length="178" mass="20034">MPGENESSSEEDRIRRDLGRLREVLADDVRRDFDGLPADVRREAVQMRHVVAALDALDKHTHDVSVDPRDFRYSPHDLLRARFQRTAAPELFRHQHQELNRYVRECIDAMTGAQPEPATPPPTTTAATAEYAALSVAPASRDFRQPPVSPPPGFEGVPRQQRSDQGRDHRSGARRSGP</sequence>
<evidence type="ECO:0000256" key="1">
    <source>
        <dbReference type="SAM" id="MobiDB-lite"/>
    </source>
</evidence>
<protein>
    <submittedName>
        <fullName evidence="2">Uncharacterized protein</fullName>
    </submittedName>
</protein>
<accession>A0A1C6VCW0</accession>